<keyword evidence="9" id="KW-0812">Transmembrane</keyword>
<evidence type="ECO:0000256" key="5">
    <source>
        <dbReference type="ARBA" id="ARBA00023002"/>
    </source>
</evidence>
<keyword evidence="5" id="KW-0560">Oxidoreductase</keyword>
<comment type="caution">
    <text evidence="10">The sequence shown here is derived from an EMBL/GenBank/DDBJ whole genome shotgun (WGS) entry which is preliminary data.</text>
</comment>
<keyword evidence="9" id="KW-0472">Membrane</keyword>
<dbReference type="AlphaFoldDB" id="A0AAN7N2Z0"/>
<dbReference type="Proteomes" id="UP001346149">
    <property type="component" value="Unassembled WGS sequence"/>
</dbReference>
<protein>
    <submittedName>
        <fullName evidence="10">Uncharacterized protein</fullName>
    </submittedName>
</protein>
<dbReference type="Pfam" id="PF00067">
    <property type="entry name" value="p450"/>
    <property type="match status" value="1"/>
</dbReference>
<keyword evidence="9" id="KW-1133">Transmembrane helix</keyword>
<keyword evidence="11" id="KW-1185">Reference proteome</keyword>
<feature type="transmembrane region" description="Helical" evidence="9">
    <location>
        <begin position="6"/>
        <end position="24"/>
    </location>
</feature>
<evidence type="ECO:0000256" key="4">
    <source>
        <dbReference type="ARBA" id="ARBA00022723"/>
    </source>
</evidence>
<dbReference type="PRINTS" id="PR00385">
    <property type="entry name" value="P450"/>
</dbReference>
<reference evidence="10 11" key="1">
    <citation type="journal article" date="2023" name="Hortic Res">
        <title>Pangenome of water caltrop reveals structural variations and asymmetric subgenome divergence after allopolyploidization.</title>
        <authorList>
            <person name="Zhang X."/>
            <person name="Chen Y."/>
            <person name="Wang L."/>
            <person name="Yuan Y."/>
            <person name="Fang M."/>
            <person name="Shi L."/>
            <person name="Lu R."/>
            <person name="Comes H.P."/>
            <person name="Ma Y."/>
            <person name="Chen Y."/>
            <person name="Huang G."/>
            <person name="Zhou Y."/>
            <person name="Zheng Z."/>
            <person name="Qiu Y."/>
        </authorList>
    </citation>
    <scope>NUCLEOTIDE SEQUENCE [LARGE SCALE GENOMIC DNA]</scope>
    <source>
        <strain evidence="10">F231</strain>
    </source>
</reference>
<evidence type="ECO:0000256" key="9">
    <source>
        <dbReference type="SAM" id="Phobius"/>
    </source>
</evidence>
<feature type="binding site" description="axial binding residue" evidence="8">
    <location>
        <position position="453"/>
    </location>
    <ligand>
        <name>heme</name>
        <dbReference type="ChEBI" id="CHEBI:30413"/>
    </ligand>
    <ligandPart>
        <name>Fe</name>
        <dbReference type="ChEBI" id="CHEBI:18248"/>
    </ligandPart>
</feature>
<gene>
    <name evidence="10" type="ORF">SAY86_004048</name>
</gene>
<evidence type="ECO:0000256" key="7">
    <source>
        <dbReference type="ARBA" id="ARBA00023033"/>
    </source>
</evidence>
<organism evidence="10 11">
    <name type="scientific">Trapa natans</name>
    <name type="common">Water chestnut</name>
    <dbReference type="NCBI Taxonomy" id="22666"/>
    <lineage>
        <taxon>Eukaryota</taxon>
        <taxon>Viridiplantae</taxon>
        <taxon>Streptophyta</taxon>
        <taxon>Embryophyta</taxon>
        <taxon>Tracheophyta</taxon>
        <taxon>Spermatophyta</taxon>
        <taxon>Magnoliopsida</taxon>
        <taxon>eudicotyledons</taxon>
        <taxon>Gunneridae</taxon>
        <taxon>Pentapetalae</taxon>
        <taxon>rosids</taxon>
        <taxon>malvids</taxon>
        <taxon>Myrtales</taxon>
        <taxon>Lythraceae</taxon>
        <taxon>Trapa</taxon>
    </lineage>
</organism>
<keyword evidence="4 8" id="KW-0479">Metal-binding</keyword>
<dbReference type="GO" id="GO:0005506">
    <property type="term" value="F:iron ion binding"/>
    <property type="evidence" value="ECO:0007669"/>
    <property type="project" value="InterPro"/>
</dbReference>
<dbReference type="GO" id="GO:0004497">
    <property type="term" value="F:monooxygenase activity"/>
    <property type="evidence" value="ECO:0007669"/>
    <property type="project" value="UniProtKB-KW"/>
</dbReference>
<dbReference type="PRINTS" id="PR00465">
    <property type="entry name" value="EP450IV"/>
</dbReference>
<dbReference type="InterPro" id="IPR002403">
    <property type="entry name" value="Cyt_P450_E_grp-IV"/>
</dbReference>
<sequence>MEVSSTVIVMASLLIVLGFLVILCKPRGRLGRGGLGDLFGCLVSFYMNRHQLLDWYTDMLAESSTNTVVVERLGARRTIITANPNNVEYMLKTNFKNYPKGKPFTDILDDFLGSGIFNVDGDLWRAQRKLTSHEFSTRSLREYAMNALRNEVEDELLPALESAAESSRPVDLQDLLKRVAFNLICKVSLGTGVEGPCHSSLDLSLPGSPLARAFDVSSEVSAARGAESLPVLWKIKRWLGVGSERRLREAVREIHAIINGAIHEKIIQKAKSGGCELDLLSRMISAGLDEGMMRDMSISFVVAGRDSTSAAMVWLLWTLCCHQGIKQHLLNEIERVLSADGKQLDYETLSELSLLDACLYESMRLYPPVAWDSKHAVADDLLPDGTGVRSGDRVTYFPYGMGRMEALWGKDRLEFRPNRWLIGGSVGLDGSAGELKKVSPFKFPIFQAGPRDCIGKQMAFVQMKYVVASILRKFDIQPVSHSKPIFVPRLTAHMAGGFLVHVRRSS</sequence>
<dbReference type="SUPFAM" id="SSF48264">
    <property type="entry name" value="Cytochrome P450"/>
    <property type="match status" value="1"/>
</dbReference>
<evidence type="ECO:0000313" key="10">
    <source>
        <dbReference type="EMBL" id="KAK4804231.1"/>
    </source>
</evidence>
<dbReference type="GO" id="GO:0020037">
    <property type="term" value="F:heme binding"/>
    <property type="evidence" value="ECO:0007669"/>
    <property type="project" value="InterPro"/>
</dbReference>
<evidence type="ECO:0000256" key="1">
    <source>
        <dbReference type="ARBA" id="ARBA00001971"/>
    </source>
</evidence>
<comment type="similarity">
    <text evidence="2">Belongs to the cytochrome P450 family.</text>
</comment>
<evidence type="ECO:0000256" key="6">
    <source>
        <dbReference type="ARBA" id="ARBA00023004"/>
    </source>
</evidence>
<evidence type="ECO:0000256" key="8">
    <source>
        <dbReference type="PIRSR" id="PIRSR602403-1"/>
    </source>
</evidence>
<evidence type="ECO:0000256" key="2">
    <source>
        <dbReference type="ARBA" id="ARBA00010617"/>
    </source>
</evidence>
<dbReference type="EMBL" id="JAXQNO010000001">
    <property type="protein sequence ID" value="KAK4804231.1"/>
    <property type="molecule type" value="Genomic_DNA"/>
</dbReference>
<evidence type="ECO:0000313" key="11">
    <source>
        <dbReference type="Proteomes" id="UP001346149"/>
    </source>
</evidence>
<keyword evidence="6 8" id="KW-0408">Iron</keyword>
<evidence type="ECO:0000256" key="3">
    <source>
        <dbReference type="ARBA" id="ARBA00022617"/>
    </source>
</evidence>
<dbReference type="InterPro" id="IPR036396">
    <property type="entry name" value="Cyt_P450_sf"/>
</dbReference>
<keyword evidence="7" id="KW-0503">Monooxygenase</keyword>
<dbReference type="CDD" id="cd11064">
    <property type="entry name" value="CYP86A"/>
    <property type="match status" value="1"/>
</dbReference>
<dbReference type="Gene3D" id="1.10.630.10">
    <property type="entry name" value="Cytochrome P450"/>
    <property type="match status" value="1"/>
</dbReference>
<dbReference type="InterPro" id="IPR001128">
    <property type="entry name" value="Cyt_P450"/>
</dbReference>
<keyword evidence="3 8" id="KW-0349">Heme</keyword>
<dbReference type="GO" id="GO:0016705">
    <property type="term" value="F:oxidoreductase activity, acting on paired donors, with incorporation or reduction of molecular oxygen"/>
    <property type="evidence" value="ECO:0007669"/>
    <property type="project" value="InterPro"/>
</dbReference>
<dbReference type="PANTHER" id="PTHR24296">
    <property type="entry name" value="CYTOCHROME P450"/>
    <property type="match status" value="1"/>
</dbReference>
<comment type="cofactor">
    <cofactor evidence="1 8">
        <name>heme</name>
        <dbReference type="ChEBI" id="CHEBI:30413"/>
    </cofactor>
</comment>
<proteinExistence type="inferred from homology"/>
<accession>A0AAN7N2Z0</accession>
<name>A0AAN7N2Z0_TRANT</name>